<gene>
    <name evidence="2" type="ORF">H9853_06475</name>
</gene>
<feature type="transmembrane region" description="Helical" evidence="1">
    <location>
        <begin position="48"/>
        <end position="67"/>
    </location>
</feature>
<organism evidence="2 3">
    <name type="scientific">Candidatus Sphingobacterium stercoripullorum</name>
    <dbReference type="NCBI Taxonomy" id="2838759"/>
    <lineage>
        <taxon>Bacteria</taxon>
        <taxon>Pseudomonadati</taxon>
        <taxon>Bacteroidota</taxon>
        <taxon>Sphingobacteriia</taxon>
        <taxon>Sphingobacteriales</taxon>
        <taxon>Sphingobacteriaceae</taxon>
        <taxon>Sphingobacterium</taxon>
    </lineage>
</organism>
<name>A0A9D2AYA1_9SPHI</name>
<sequence length="112" mass="13994">MKIVYTNWFPFGPYHTINLFGILFTKRDYLTRDTILHEQIHTAQMKEMLYIFFYLWYGLEYIIIRFFHKKQNNAYHDVSFEEEAHDNAYNWNYLETRKHYAWFKYIKIGSNK</sequence>
<accession>A0A9D2AYA1</accession>
<keyword evidence="1" id="KW-0472">Membrane</keyword>
<protein>
    <recommendedName>
        <fullName evidence="4">DUF4157 domain-containing protein</fullName>
    </recommendedName>
</protein>
<keyword evidence="1" id="KW-1133">Transmembrane helix</keyword>
<evidence type="ECO:0000256" key="1">
    <source>
        <dbReference type="SAM" id="Phobius"/>
    </source>
</evidence>
<reference evidence="2" key="1">
    <citation type="journal article" date="2021" name="PeerJ">
        <title>Extensive microbial diversity within the chicken gut microbiome revealed by metagenomics and culture.</title>
        <authorList>
            <person name="Gilroy R."/>
            <person name="Ravi A."/>
            <person name="Getino M."/>
            <person name="Pursley I."/>
            <person name="Horton D.L."/>
            <person name="Alikhan N.F."/>
            <person name="Baker D."/>
            <person name="Gharbi K."/>
            <person name="Hall N."/>
            <person name="Watson M."/>
            <person name="Adriaenssens E.M."/>
            <person name="Foster-Nyarko E."/>
            <person name="Jarju S."/>
            <person name="Secka A."/>
            <person name="Antonio M."/>
            <person name="Oren A."/>
            <person name="Chaudhuri R.R."/>
            <person name="La Ragione R."/>
            <person name="Hildebrand F."/>
            <person name="Pallen M.J."/>
        </authorList>
    </citation>
    <scope>NUCLEOTIDE SEQUENCE</scope>
    <source>
        <strain evidence="2">1719</strain>
    </source>
</reference>
<dbReference type="Proteomes" id="UP000824156">
    <property type="component" value="Unassembled WGS sequence"/>
</dbReference>
<evidence type="ECO:0000313" key="2">
    <source>
        <dbReference type="EMBL" id="HIX54652.1"/>
    </source>
</evidence>
<comment type="caution">
    <text evidence="2">The sequence shown here is derived from an EMBL/GenBank/DDBJ whole genome shotgun (WGS) entry which is preliminary data.</text>
</comment>
<dbReference type="EMBL" id="DXEZ01000178">
    <property type="protein sequence ID" value="HIX54652.1"/>
    <property type="molecule type" value="Genomic_DNA"/>
</dbReference>
<dbReference type="AlphaFoldDB" id="A0A9D2AYA1"/>
<evidence type="ECO:0000313" key="3">
    <source>
        <dbReference type="Proteomes" id="UP000824156"/>
    </source>
</evidence>
<keyword evidence="1" id="KW-0812">Transmembrane</keyword>
<proteinExistence type="predicted"/>
<reference evidence="2" key="2">
    <citation type="submission" date="2021-04" db="EMBL/GenBank/DDBJ databases">
        <authorList>
            <person name="Gilroy R."/>
        </authorList>
    </citation>
    <scope>NUCLEOTIDE SEQUENCE</scope>
    <source>
        <strain evidence="2">1719</strain>
    </source>
</reference>
<evidence type="ECO:0008006" key="4">
    <source>
        <dbReference type="Google" id="ProtNLM"/>
    </source>
</evidence>